<accession>A0ABC8XVU0</accession>
<protein>
    <submittedName>
        <fullName evidence="1">Uncharacterized protein</fullName>
    </submittedName>
</protein>
<dbReference type="AlphaFoldDB" id="A0ABC8XVU0"/>
<sequence>MAVNFQTYRDVYSECDSKGRFVVFDKREKLEDFDGTLLELCKGSYRMINTETPSAKALSSDCLIQKFSPNHGKLRSFKLLKNIRHPSAVSVQNFYDEMGEPRFVLSWVDGSIMAWTKNKGAGKILKTSMNGTCPSSTFRRMLVDICSGLEHLFKHGVYPIKIGVNDIFMQTIGTRSHAKLLISDAKQLAPAAKAKHEEKLWSEVKAAALKIFNEAEKTQNTQTTDPIASRFFKYIGKGKGSGKLDGYPFAWTAQQKAKYLLWVVSMGKAVVSKSLQGSGITWPGTSKSGNLPAPLQQMIDHDKARPNPSNYKISDPFDYLRICKDIIKHWLVLPKAVQCSKGALAGICWWKGWRNGTQRFGANCMSYLNNNGE</sequence>
<name>A0ABC8XVU0_9POAL</name>
<evidence type="ECO:0000313" key="2">
    <source>
        <dbReference type="Proteomes" id="UP001497457"/>
    </source>
</evidence>
<reference evidence="1 2" key="2">
    <citation type="submission" date="2024-10" db="EMBL/GenBank/DDBJ databases">
        <authorList>
            <person name="Ryan C."/>
        </authorList>
    </citation>
    <scope>NUCLEOTIDE SEQUENCE [LARGE SCALE GENOMIC DNA]</scope>
</reference>
<dbReference type="Proteomes" id="UP001497457">
    <property type="component" value="Chromosome 15b"/>
</dbReference>
<proteinExistence type="predicted"/>
<evidence type="ECO:0000313" key="1">
    <source>
        <dbReference type="EMBL" id="CAL4931992.1"/>
    </source>
</evidence>
<dbReference type="InterPro" id="IPR011009">
    <property type="entry name" value="Kinase-like_dom_sf"/>
</dbReference>
<dbReference type="EMBL" id="OZ075125">
    <property type="protein sequence ID" value="CAL4931992.1"/>
    <property type="molecule type" value="Genomic_DNA"/>
</dbReference>
<dbReference type="SUPFAM" id="SSF56112">
    <property type="entry name" value="Protein kinase-like (PK-like)"/>
    <property type="match status" value="1"/>
</dbReference>
<keyword evidence="2" id="KW-1185">Reference proteome</keyword>
<organism evidence="1 2">
    <name type="scientific">Urochloa decumbens</name>
    <dbReference type="NCBI Taxonomy" id="240449"/>
    <lineage>
        <taxon>Eukaryota</taxon>
        <taxon>Viridiplantae</taxon>
        <taxon>Streptophyta</taxon>
        <taxon>Embryophyta</taxon>
        <taxon>Tracheophyta</taxon>
        <taxon>Spermatophyta</taxon>
        <taxon>Magnoliopsida</taxon>
        <taxon>Liliopsida</taxon>
        <taxon>Poales</taxon>
        <taxon>Poaceae</taxon>
        <taxon>PACMAD clade</taxon>
        <taxon>Panicoideae</taxon>
        <taxon>Panicodae</taxon>
        <taxon>Paniceae</taxon>
        <taxon>Melinidinae</taxon>
        <taxon>Urochloa</taxon>
    </lineage>
</organism>
<reference evidence="2" key="1">
    <citation type="submission" date="2024-06" db="EMBL/GenBank/DDBJ databases">
        <authorList>
            <person name="Ryan C."/>
        </authorList>
    </citation>
    <scope>NUCLEOTIDE SEQUENCE [LARGE SCALE GENOMIC DNA]</scope>
</reference>
<gene>
    <name evidence="1" type="ORF">URODEC1_LOCUS27362</name>
</gene>
<dbReference type="Gene3D" id="1.10.510.10">
    <property type="entry name" value="Transferase(Phosphotransferase) domain 1"/>
    <property type="match status" value="1"/>
</dbReference>